<dbReference type="InterPro" id="IPR027417">
    <property type="entry name" value="P-loop_NTPase"/>
</dbReference>
<dbReference type="Gene3D" id="3.40.50.300">
    <property type="entry name" value="P-loop containing nucleotide triphosphate hydrolases"/>
    <property type="match status" value="1"/>
</dbReference>
<evidence type="ECO:0000259" key="1">
    <source>
        <dbReference type="Pfam" id="PF13304"/>
    </source>
</evidence>
<dbReference type="Proteomes" id="UP000030428">
    <property type="component" value="Unassembled WGS sequence"/>
</dbReference>
<protein>
    <recommendedName>
        <fullName evidence="1">ATPase AAA-type core domain-containing protein</fullName>
    </recommendedName>
</protein>
<comment type="caution">
    <text evidence="2">The sequence shown here is derived from an EMBL/GenBank/DDBJ whole genome shotgun (WGS) entry which is preliminary data.</text>
</comment>
<accession>A0A0A6S214</accession>
<dbReference type="GO" id="GO:0005524">
    <property type="term" value="F:ATP binding"/>
    <property type="evidence" value="ECO:0007669"/>
    <property type="project" value="InterPro"/>
</dbReference>
<dbReference type="SUPFAM" id="SSF52540">
    <property type="entry name" value="P-loop containing nucleoside triphosphate hydrolases"/>
    <property type="match status" value="1"/>
</dbReference>
<dbReference type="Pfam" id="PF13304">
    <property type="entry name" value="AAA_21"/>
    <property type="match status" value="1"/>
</dbReference>
<proteinExistence type="predicted"/>
<evidence type="ECO:0000313" key="3">
    <source>
        <dbReference type="Proteomes" id="UP000030428"/>
    </source>
</evidence>
<organism evidence="2 3">
    <name type="scientific">Candidatus Thiomargarita nelsonii</name>
    <dbReference type="NCBI Taxonomy" id="1003181"/>
    <lineage>
        <taxon>Bacteria</taxon>
        <taxon>Pseudomonadati</taxon>
        <taxon>Pseudomonadota</taxon>
        <taxon>Gammaproteobacteria</taxon>
        <taxon>Thiotrichales</taxon>
        <taxon>Thiotrichaceae</taxon>
        <taxon>Thiomargarita</taxon>
    </lineage>
</organism>
<dbReference type="InterPro" id="IPR003959">
    <property type="entry name" value="ATPase_AAA_core"/>
</dbReference>
<dbReference type="AlphaFoldDB" id="A0A0A6S214"/>
<feature type="domain" description="ATPase AAA-type core" evidence="1">
    <location>
        <begin position="25"/>
        <end position="323"/>
    </location>
</feature>
<name>A0A0A6S214_9GAMM</name>
<keyword evidence="3" id="KW-1185">Reference proteome</keyword>
<gene>
    <name evidence="2" type="ORF">PN36_00165</name>
</gene>
<dbReference type="PANTHER" id="PTHR40396:SF1">
    <property type="entry name" value="ATPASE AAA-TYPE CORE DOMAIN-CONTAINING PROTEIN"/>
    <property type="match status" value="1"/>
</dbReference>
<dbReference type="EMBL" id="JSZA02000001">
    <property type="protein sequence ID" value="KHD09014.1"/>
    <property type="molecule type" value="Genomic_DNA"/>
</dbReference>
<sequence length="374" mass="43064">MPITHFSFNDNKKNWHLEEISFDKLNLLVGVSGVGKTKILKALELVCRVATGGYYKLNGEDWKIGLKYANHEYEWTFKSGFVNPKFSSIPISKVSTIFYEEIVKDQNIMLLKRTESSVLVNKDEIPRFFKNTESAIHVLSNIQAVTSIYEGFQRVVFSEILQEQHFPYLLNPAESDEDLSIPLEQFQDESRQLPTVVKAYRLQQRYPDEFEKVKQVFTEIFSSVEDIQVSLKKEGIGVYEFYFILKEKSAHKWIYQWDMSAGMFRTLVYLFEISLAPAGSAIVIDELENGLGNNCMPGLMDFILKKAEYLQVILTSHHPYIINHISNKSWKLVTRKGGEVSVINASDIPQLQTESSLENFIQLNQLPEYKEGIS</sequence>
<dbReference type="GO" id="GO:0016887">
    <property type="term" value="F:ATP hydrolysis activity"/>
    <property type="evidence" value="ECO:0007669"/>
    <property type="project" value="InterPro"/>
</dbReference>
<evidence type="ECO:0000313" key="2">
    <source>
        <dbReference type="EMBL" id="KHD09014.1"/>
    </source>
</evidence>
<reference evidence="2 3" key="1">
    <citation type="journal article" date="2016" name="Front. Microbiol.">
        <title>Single-Cell (Meta-)Genomics of a Dimorphic Candidatus Thiomargarita nelsonii Reveals Genomic Plasticity.</title>
        <authorList>
            <person name="Flood B.E."/>
            <person name="Fliss P."/>
            <person name="Jones D.S."/>
            <person name="Dick G.J."/>
            <person name="Jain S."/>
            <person name="Kaster A.K."/>
            <person name="Winkel M."/>
            <person name="Mussmann M."/>
            <person name="Bailey J."/>
        </authorList>
    </citation>
    <scope>NUCLEOTIDE SEQUENCE [LARGE SCALE GENOMIC DNA]</scope>
    <source>
        <strain evidence="2">Hydrate Ridge</strain>
    </source>
</reference>
<dbReference type="PANTHER" id="PTHR40396">
    <property type="entry name" value="ATPASE-LIKE PROTEIN"/>
    <property type="match status" value="1"/>
</dbReference>